<comment type="caution">
    <text evidence="1">The sequence shown here is derived from an EMBL/GenBank/DDBJ whole genome shotgun (WGS) entry which is preliminary data.</text>
</comment>
<accession>A0A645HFW5</accession>
<gene>
    <name evidence="1" type="ORF">SDC9_185422</name>
</gene>
<dbReference type="EMBL" id="VSSQ01092815">
    <property type="protein sequence ID" value="MPN37901.1"/>
    <property type="molecule type" value="Genomic_DNA"/>
</dbReference>
<name>A0A645HFW5_9ZZZZ</name>
<proteinExistence type="predicted"/>
<reference evidence="1" key="1">
    <citation type="submission" date="2019-08" db="EMBL/GenBank/DDBJ databases">
        <authorList>
            <person name="Kucharzyk K."/>
            <person name="Murdoch R.W."/>
            <person name="Higgins S."/>
            <person name="Loffler F."/>
        </authorList>
    </citation>
    <scope>NUCLEOTIDE SEQUENCE</scope>
</reference>
<dbReference type="AlphaFoldDB" id="A0A645HFW5"/>
<evidence type="ECO:0000313" key="1">
    <source>
        <dbReference type="EMBL" id="MPN37901.1"/>
    </source>
</evidence>
<sequence>MLGDDVCCEYSVPSGTTLLTDFFDYDGYTLCSNKDGGDAASALEAGKTYYLVASD</sequence>
<protein>
    <submittedName>
        <fullName evidence="1">Uncharacterized protein</fullName>
    </submittedName>
</protein>
<organism evidence="1">
    <name type="scientific">bioreactor metagenome</name>
    <dbReference type="NCBI Taxonomy" id="1076179"/>
    <lineage>
        <taxon>unclassified sequences</taxon>
        <taxon>metagenomes</taxon>
        <taxon>ecological metagenomes</taxon>
    </lineage>
</organism>